<dbReference type="Proteomes" id="UP001527866">
    <property type="component" value="Unassembled WGS sequence"/>
</dbReference>
<keyword evidence="2" id="KW-1185">Reference proteome</keyword>
<dbReference type="PROSITE" id="PS51273">
    <property type="entry name" value="GATASE_TYPE_1"/>
    <property type="match status" value="1"/>
</dbReference>
<dbReference type="EMBL" id="JAQFWQ010000123">
    <property type="protein sequence ID" value="MDA2814473.1"/>
    <property type="molecule type" value="Genomic_DNA"/>
</dbReference>
<dbReference type="SUPFAM" id="SSF52317">
    <property type="entry name" value="Class I glutamine amidotransferase-like"/>
    <property type="match status" value="1"/>
</dbReference>
<accession>A0ABT4UBW5</accession>
<dbReference type="RefSeq" id="WP_270689889.1">
    <property type="nucleotide sequence ID" value="NZ_JAQFWQ010000123.1"/>
</dbReference>
<comment type="caution">
    <text evidence="1">The sequence shown here is derived from an EMBL/GenBank/DDBJ whole genome shotgun (WGS) entry which is preliminary data.</text>
</comment>
<organism evidence="1 2">
    <name type="scientific">Nocardiopsis endophytica</name>
    <dbReference type="NCBI Taxonomy" id="3018445"/>
    <lineage>
        <taxon>Bacteria</taxon>
        <taxon>Bacillati</taxon>
        <taxon>Actinomycetota</taxon>
        <taxon>Actinomycetes</taxon>
        <taxon>Streptosporangiales</taxon>
        <taxon>Nocardiopsidaceae</taxon>
        <taxon>Nocardiopsis</taxon>
    </lineage>
</organism>
<dbReference type="Pfam" id="PF07722">
    <property type="entry name" value="Peptidase_C26"/>
    <property type="match status" value="1"/>
</dbReference>
<dbReference type="InterPro" id="IPR044668">
    <property type="entry name" value="PuuD-like"/>
</dbReference>
<proteinExistence type="predicted"/>
<dbReference type="PANTHER" id="PTHR43235">
    <property type="entry name" value="GLUTAMINE AMIDOTRANSFERASE PB2B2.05-RELATED"/>
    <property type="match status" value="1"/>
</dbReference>
<protein>
    <submittedName>
        <fullName evidence="1">Gamma-glutamyl-gamma-aminobutyrate hydrolase family protein</fullName>
    </submittedName>
</protein>
<name>A0ABT4UBW5_9ACTN</name>
<dbReference type="GO" id="GO:0016787">
    <property type="term" value="F:hydrolase activity"/>
    <property type="evidence" value="ECO:0007669"/>
    <property type="project" value="UniProtKB-KW"/>
</dbReference>
<reference evidence="1 2" key="1">
    <citation type="submission" date="2023-01" db="EMBL/GenBank/DDBJ databases">
        <title>Draft genome sequence of Nocardiopsis sp. RSe5-2 isolated from halophytes.</title>
        <authorList>
            <person name="Duangmal K."/>
            <person name="Chantavorakit T."/>
        </authorList>
    </citation>
    <scope>NUCLEOTIDE SEQUENCE [LARGE SCALE GENOMIC DNA]</scope>
    <source>
        <strain evidence="1 2">RSe5-2</strain>
    </source>
</reference>
<dbReference type="Gene3D" id="3.40.50.880">
    <property type="match status" value="1"/>
</dbReference>
<dbReference type="PANTHER" id="PTHR43235:SF1">
    <property type="entry name" value="GLUTAMINE AMIDOTRANSFERASE PB2B2.05-RELATED"/>
    <property type="match status" value="1"/>
</dbReference>
<dbReference type="CDD" id="cd01745">
    <property type="entry name" value="GATase1_2"/>
    <property type="match status" value="1"/>
</dbReference>
<sequence>MNKATGAAPIIGITAYAERARWGEAWDMRAALLPWEYVESVARAGGMPVLLPPVAAEGQATAGLDALILAGGGDISPDRYGAAPDAATAGVDPGRDASEFALLEEALGRGLPVLGVCRGLQVMNVARGGTLHQHLPDVVGGNGHRKRTAVFDPHTVRVAPDSRTAGILGRTELEVPTYHHQGLDALGEGLVATAWAEDGIVEAVEFTDQPRALGVQWHPEMGDDPSLFRWLVEEARSARAER</sequence>
<keyword evidence="1" id="KW-0378">Hydrolase</keyword>
<dbReference type="InterPro" id="IPR011697">
    <property type="entry name" value="Peptidase_C26"/>
</dbReference>
<dbReference type="InterPro" id="IPR029062">
    <property type="entry name" value="Class_I_gatase-like"/>
</dbReference>
<gene>
    <name evidence="1" type="ORF">O4J56_27760</name>
</gene>
<evidence type="ECO:0000313" key="2">
    <source>
        <dbReference type="Proteomes" id="UP001527866"/>
    </source>
</evidence>
<evidence type="ECO:0000313" key="1">
    <source>
        <dbReference type="EMBL" id="MDA2814473.1"/>
    </source>
</evidence>